<proteinExistence type="predicted"/>
<dbReference type="InterPro" id="IPR005149">
    <property type="entry name" value="Tscrpt_reg_PadR_N"/>
</dbReference>
<feature type="domain" description="Transcription regulator PadR N-terminal" evidence="1">
    <location>
        <begin position="11"/>
        <end position="85"/>
    </location>
</feature>
<gene>
    <name evidence="3" type="ORF">ACFQGP_06635</name>
</gene>
<dbReference type="PANTHER" id="PTHR43252">
    <property type="entry name" value="TRANSCRIPTIONAL REGULATOR YQJI"/>
    <property type="match status" value="1"/>
</dbReference>
<dbReference type="InterPro" id="IPR018309">
    <property type="entry name" value="Tscrpt_reg_PadR_C"/>
</dbReference>
<dbReference type="Proteomes" id="UP001596289">
    <property type="component" value="Unassembled WGS sequence"/>
</dbReference>
<dbReference type="Gene3D" id="1.10.10.10">
    <property type="entry name" value="Winged helix-like DNA-binding domain superfamily/Winged helix DNA-binding domain"/>
    <property type="match status" value="1"/>
</dbReference>
<protein>
    <submittedName>
        <fullName evidence="3">PadR family transcriptional regulator</fullName>
    </submittedName>
</protein>
<evidence type="ECO:0000313" key="3">
    <source>
        <dbReference type="EMBL" id="MFC6170254.1"/>
    </source>
</evidence>
<keyword evidence="4" id="KW-1185">Reference proteome</keyword>
<dbReference type="PANTHER" id="PTHR43252:SF6">
    <property type="entry name" value="NEGATIVE TRANSCRIPTION REGULATOR PADR"/>
    <property type="match status" value="1"/>
</dbReference>
<dbReference type="InterPro" id="IPR036388">
    <property type="entry name" value="WH-like_DNA-bd_sf"/>
</dbReference>
<evidence type="ECO:0000313" key="4">
    <source>
        <dbReference type="Proteomes" id="UP001596289"/>
    </source>
</evidence>
<reference evidence="4" key="1">
    <citation type="journal article" date="2019" name="Int. J. Syst. Evol. Microbiol.">
        <title>The Global Catalogue of Microorganisms (GCM) 10K type strain sequencing project: providing services to taxonomists for standard genome sequencing and annotation.</title>
        <authorList>
            <consortium name="The Broad Institute Genomics Platform"/>
            <consortium name="The Broad Institute Genome Sequencing Center for Infectious Disease"/>
            <person name="Wu L."/>
            <person name="Ma J."/>
        </authorList>
    </citation>
    <scope>NUCLEOTIDE SEQUENCE [LARGE SCALE GENOMIC DNA]</scope>
    <source>
        <strain evidence="4">CCM 8904</strain>
    </source>
</reference>
<dbReference type="EMBL" id="JBHSSL010000036">
    <property type="protein sequence ID" value="MFC6170254.1"/>
    <property type="molecule type" value="Genomic_DNA"/>
</dbReference>
<dbReference type="RefSeq" id="WP_125552823.1">
    <property type="nucleotide sequence ID" value="NZ_JBHSSL010000036.1"/>
</dbReference>
<dbReference type="Pfam" id="PF10400">
    <property type="entry name" value="Vir_act_alpha_C"/>
    <property type="match status" value="1"/>
</dbReference>
<dbReference type="Gene3D" id="6.10.140.190">
    <property type="match status" value="1"/>
</dbReference>
<comment type="caution">
    <text evidence="3">The sequence shown here is derived from an EMBL/GenBank/DDBJ whole genome shotgun (WGS) entry which is preliminary data.</text>
</comment>
<sequence length="180" mass="20615">MVQKNKLQYIILGLLSEHELTGYDIAKAFTADIGEFWNANHSQIYPLLKRLETAGLITHQLSITGEKLEKKVYSLTAAGQAQLQEWLHEPTTELTASKDEFILKLYFIQDAHDPSLQPMLTEQLLLHQAKLVHLQKQMTRKFADKASQLANYGHYLILQHAIDREQGYADWLTATLKNVD</sequence>
<dbReference type="SUPFAM" id="SSF46785">
    <property type="entry name" value="Winged helix' DNA-binding domain"/>
    <property type="match status" value="1"/>
</dbReference>
<evidence type="ECO:0000259" key="2">
    <source>
        <dbReference type="Pfam" id="PF10400"/>
    </source>
</evidence>
<name>A0ABW1RF57_9LACO</name>
<accession>A0ABW1RF57</accession>
<dbReference type="Pfam" id="PF03551">
    <property type="entry name" value="PadR"/>
    <property type="match status" value="1"/>
</dbReference>
<organism evidence="3 4">
    <name type="scientific">Loigolactobacillus jiayinensis</name>
    <dbReference type="NCBI Taxonomy" id="2486016"/>
    <lineage>
        <taxon>Bacteria</taxon>
        <taxon>Bacillati</taxon>
        <taxon>Bacillota</taxon>
        <taxon>Bacilli</taxon>
        <taxon>Lactobacillales</taxon>
        <taxon>Lactobacillaceae</taxon>
        <taxon>Loigolactobacillus</taxon>
    </lineage>
</organism>
<dbReference type="InterPro" id="IPR036390">
    <property type="entry name" value="WH_DNA-bd_sf"/>
</dbReference>
<evidence type="ECO:0000259" key="1">
    <source>
        <dbReference type="Pfam" id="PF03551"/>
    </source>
</evidence>
<feature type="domain" description="Transcription regulator PadR C-terminal" evidence="2">
    <location>
        <begin position="98"/>
        <end position="178"/>
    </location>
</feature>